<evidence type="ECO:0000313" key="3">
    <source>
        <dbReference type="EMBL" id="CAL1239453.1"/>
    </source>
</evidence>
<dbReference type="Proteomes" id="UP001497493">
    <property type="component" value="Chromosome"/>
</dbReference>
<comment type="subcellular location">
    <subcellularLocation>
        <location evidence="2">Cytoplasm</location>
    </subcellularLocation>
</comment>
<sequence>MSGGIFITGTDTGVGKTRAALFMMDVLQRRGLRVVGMKPVATGATWHQGRLVNDDALALQRAGSLPLPYGKINPFVYAPPTAPHIAAAHTGQPIDIARIVEKFLELRESAEVVVVEGAGGWKVPLGSGLAMDDLARALGLPVLLVVGLRLGCLNHAALTRAAIAQSGARFSGWIANRLVQDFPDVAETLDTLESELGCRPLAVLPHRAEPGGFSDVEVCRWGLDEILRGLTS</sequence>
<feature type="active site" evidence="2">
    <location>
        <position position="38"/>
    </location>
</feature>
<dbReference type="PANTHER" id="PTHR43210:SF5">
    <property type="entry name" value="DETHIOBIOTIN SYNTHETASE"/>
    <property type="match status" value="1"/>
</dbReference>
<evidence type="ECO:0000256" key="2">
    <source>
        <dbReference type="HAMAP-Rule" id="MF_00336"/>
    </source>
</evidence>
<dbReference type="PIRSF" id="PIRSF006755">
    <property type="entry name" value="DTB_synth"/>
    <property type="match status" value="1"/>
</dbReference>
<comment type="similarity">
    <text evidence="2">Belongs to the dethiobiotin synthetase family.</text>
</comment>
<feature type="binding site" evidence="2">
    <location>
        <position position="116"/>
    </location>
    <ligand>
        <name>Mg(2+)</name>
        <dbReference type="ChEBI" id="CHEBI:18420"/>
    </ligand>
</feature>
<comment type="cofactor">
    <cofactor evidence="2">
        <name>Mg(2+)</name>
        <dbReference type="ChEBI" id="CHEBI:18420"/>
    </cofactor>
</comment>
<keyword evidence="2" id="KW-0479">Metal-binding</keyword>
<dbReference type="PANTHER" id="PTHR43210">
    <property type="entry name" value="DETHIOBIOTIN SYNTHETASE"/>
    <property type="match status" value="1"/>
</dbReference>
<name>A0ABP1C5I4_9GAMM</name>
<comment type="subunit">
    <text evidence="2">Homodimer.</text>
</comment>
<keyword evidence="1 2" id="KW-0093">Biotin biosynthesis</keyword>
<comment type="catalytic activity">
    <reaction evidence="2">
        <text>(7R,8S)-7,8-diammoniononanoate + CO2 + ATP = (4R,5S)-dethiobiotin + ADP + phosphate + 3 H(+)</text>
        <dbReference type="Rhea" id="RHEA:15805"/>
        <dbReference type="ChEBI" id="CHEBI:15378"/>
        <dbReference type="ChEBI" id="CHEBI:16526"/>
        <dbReference type="ChEBI" id="CHEBI:30616"/>
        <dbReference type="ChEBI" id="CHEBI:43474"/>
        <dbReference type="ChEBI" id="CHEBI:149469"/>
        <dbReference type="ChEBI" id="CHEBI:149473"/>
        <dbReference type="ChEBI" id="CHEBI:456216"/>
        <dbReference type="EC" id="6.3.3.3"/>
    </reaction>
</comment>
<dbReference type="EC" id="6.3.3.3" evidence="2"/>
<proteinExistence type="inferred from homology"/>
<dbReference type="InterPro" id="IPR027417">
    <property type="entry name" value="P-loop_NTPase"/>
</dbReference>
<comment type="pathway">
    <text evidence="2">Cofactor biosynthesis; biotin biosynthesis; biotin from 7,8-diaminononanoate: step 1/2.</text>
</comment>
<accession>A0ABP1C5I4</accession>
<feature type="binding site" evidence="2">
    <location>
        <begin position="116"/>
        <end position="119"/>
    </location>
    <ligand>
        <name>ATP</name>
        <dbReference type="ChEBI" id="CHEBI:30616"/>
    </ligand>
</feature>
<dbReference type="HAMAP" id="MF_00336">
    <property type="entry name" value="BioD"/>
    <property type="match status" value="1"/>
</dbReference>
<dbReference type="EMBL" id="OZ026884">
    <property type="protein sequence ID" value="CAL1239453.1"/>
    <property type="molecule type" value="Genomic_DNA"/>
</dbReference>
<feature type="binding site" evidence="2">
    <location>
        <begin position="176"/>
        <end position="177"/>
    </location>
    <ligand>
        <name>ATP</name>
        <dbReference type="ChEBI" id="CHEBI:30616"/>
    </ligand>
</feature>
<reference evidence="3 4" key="1">
    <citation type="submission" date="2024-04" db="EMBL/GenBank/DDBJ databases">
        <authorList>
            <person name="Cremers G."/>
        </authorList>
    </citation>
    <scope>NUCLEOTIDE SEQUENCE [LARGE SCALE GENOMIC DNA]</scope>
    <source>
        <strain evidence="3">MeCH1-AG</strain>
    </source>
</reference>
<keyword evidence="2" id="KW-0547">Nucleotide-binding</keyword>
<evidence type="ECO:0000313" key="4">
    <source>
        <dbReference type="Proteomes" id="UP001497493"/>
    </source>
</evidence>
<dbReference type="GO" id="GO:0004141">
    <property type="term" value="F:dethiobiotin synthase activity"/>
    <property type="evidence" value="ECO:0007669"/>
    <property type="project" value="UniProtKB-EC"/>
</dbReference>
<protein>
    <recommendedName>
        <fullName evidence="2">ATP-dependent dethiobiotin synthetase BioD</fullName>
        <ecNumber evidence="2">6.3.3.3</ecNumber>
    </recommendedName>
    <alternativeName>
        <fullName evidence="2">DTB synthetase</fullName>
        <shortName evidence="2">DTBS</shortName>
    </alternativeName>
    <alternativeName>
        <fullName evidence="2">Dethiobiotin synthase</fullName>
    </alternativeName>
</protein>
<dbReference type="InterPro" id="IPR004472">
    <property type="entry name" value="DTB_synth_BioD"/>
</dbReference>
<comment type="function">
    <text evidence="2">Catalyzes a mechanistically unusual reaction, the ATP-dependent insertion of CO2 between the N7 and N8 nitrogen atoms of 7,8-diaminopelargonic acid (DAPA, also called 7,8-diammoniononanoate) to form a ureido ring.</text>
</comment>
<feature type="binding site" evidence="2">
    <location>
        <position position="42"/>
    </location>
    <ligand>
        <name>substrate</name>
    </ligand>
</feature>
<keyword evidence="2" id="KW-0067">ATP-binding</keyword>
<dbReference type="Gene3D" id="3.40.50.300">
    <property type="entry name" value="P-loop containing nucleotide triphosphate hydrolases"/>
    <property type="match status" value="1"/>
</dbReference>
<feature type="binding site" evidence="2">
    <location>
        <position position="17"/>
    </location>
    <ligand>
        <name>Mg(2+)</name>
        <dbReference type="ChEBI" id="CHEBI:18420"/>
    </ligand>
</feature>
<feature type="binding site" evidence="2">
    <location>
        <position position="55"/>
    </location>
    <ligand>
        <name>Mg(2+)</name>
        <dbReference type="ChEBI" id="CHEBI:18420"/>
    </ligand>
</feature>
<keyword evidence="2 3" id="KW-0436">Ligase</keyword>
<evidence type="ECO:0000256" key="1">
    <source>
        <dbReference type="ARBA" id="ARBA00022756"/>
    </source>
</evidence>
<dbReference type="CDD" id="cd03109">
    <property type="entry name" value="DTBS"/>
    <property type="match status" value="1"/>
</dbReference>
<keyword evidence="2" id="KW-0963">Cytoplasm</keyword>
<feature type="binding site" evidence="2">
    <location>
        <position position="55"/>
    </location>
    <ligand>
        <name>ATP</name>
        <dbReference type="ChEBI" id="CHEBI:30616"/>
    </ligand>
</feature>
<organism evidence="3 4">
    <name type="scientific">Candidatus Methylocalor cossyra</name>
    <dbReference type="NCBI Taxonomy" id="3108543"/>
    <lineage>
        <taxon>Bacteria</taxon>
        <taxon>Pseudomonadati</taxon>
        <taxon>Pseudomonadota</taxon>
        <taxon>Gammaproteobacteria</taxon>
        <taxon>Methylococcales</taxon>
        <taxon>Methylococcaceae</taxon>
        <taxon>Candidatus Methylocalor</taxon>
    </lineage>
</organism>
<dbReference type="Pfam" id="PF13500">
    <property type="entry name" value="AAA_26"/>
    <property type="match status" value="1"/>
</dbReference>
<gene>
    <name evidence="2 3" type="primary">bioD</name>
    <name evidence="3" type="ORF">MECH1_V1_0677</name>
</gene>
<dbReference type="RefSeq" id="WP_348759004.1">
    <property type="nucleotide sequence ID" value="NZ_OZ026884.1"/>
</dbReference>
<comment type="caution">
    <text evidence="2">Lacks conserved residue(s) required for the propagation of feature annotation.</text>
</comment>
<dbReference type="SUPFAM" id="SSF52540">
    <property type="entry name" value="P-loop containing nucleoside triphosphate hydrolases"/>
    <property type="match status" value="1"/>
</dbReference>
<keyword evidence="2" id="KW-0460">Magnesium</keyword>
<keyword evidence="4" id="KW-1185">Reference proteome</keyword>
<dbReference type="NCBIfam" id="TIGR00347">
    <property type="entry name" value="bioD"/>
    <property type="match status" value="1"/>
</dbReference>